<evidence type="ECO:0000256" key="1">
    <source>
        <dbReference type="SAM" id="Phobius"/>
    </source>
</evidence>
<feature type="transmembrane region" description="Helical" evidence="1">
    <location>
        <begin position="44"/>
        <end position="65"/>
    </location>
</feature>
<dbReference type="EMBL" id="CP064955">
    <property type="protein sequence ID" value="QPK83363.1"/>
    <property type="molecule type" value="Genomic_DNA"/>
</dbReference>
<dbReference type="KEGG" id="cqn:G7Y29_00585"/>
<reference evidence="2 3" key="1">
    <citation type="submission" date="2020-11" db="EMBL/GenBank/DDBJ databases">
        <title>Corynebacterium sp. MC1420.</title>
        <authorList>
            <person name="Zhou J."/>
        </authorList>
    </citation>
    <scope>NUCLEOTIDE SEQUENCE [LARGE SCALE GENOMIC DNA]</scope>
    <source>
        <strain evidence="2 3">MC1420</strain>
    </source>
</reference>
<keyword evidence="3" id="KW-1185">Reference proteome</keyword>
<evidence type="ECO:0000313" key="3">
    <source>
        <dbReference type="Proteomes" id="UP000594586"/>
    </source>
</evidence>
<name>A0A7T0KMA6_9CORY</name>
<keyword evidence="1" id="KW-0472">Membrane</keyword>
<dbReference type="RefSeq" id="WP_165002946.1">
    <property type="nucleotide sequence ID" value="NZ_CP064955.1"/>
</dbReference>
<evidence type="ECO:0000313" key="2">
    <source>
        <dbReference type="EMBL" id="QPK83363.1"/>
    </source>
</evidence>
<dbReference type="AlphaFoldDB" id="A0A7T0KMA6"/>
<proteinExistence type="predicted"/>
<gene>
    <name evidence="2" type="ORF">G7Y29_00585</name>
</gene>
<sequence length="183" mass="20582">MGISFFQRYPLFVATLATTYSLVALLILSLLAWDEASSWLMEEFSLWLAVLVVVFLLCPVVSWFVTKRNPLLNSLLVVVIPNTWIAHARAGGLVHARFHKEEATRTFRVVKQISVHPKIQDGQLAIPIRTNDGGLSTSNAENYGASLCDILGMASFEVRVPDARRNLGYLWFQFALEDATEWL</sequence>
<accession>A0A7T0KMA6</accession>
<protein>
    <submittedName>
        <fullName evidence="2">Uncharacterized protein</fullName>
    </submittedName>
</protein>
<feature type="transmembrane region" description="Helical" evidence="1">
    <location>
        <begin position="12"/>
        <end position="32"/>
    </location>
</feature>
<dbReference type="Proteomes" id="UP000594586">
    <property type="component" value="Chromosome"/>
</dbReference>
<keyword evidence="1" id="KW-1133">Transmembrane helix</keyword>
<organism evidence="2 3">
    <name type="scientific">Corynebacterium qintianiae</name>
    <dbReference type="NCBI Taxonomy" id="2709392"/>
    <lineage>
        <taxon>Bacteria</taxon>
        <taxon>Bacillati</taxon>
        <taxon>Actinomycetota</taxon>
        <taxon>Actinomycetes</taxon>
        <taxon>Mycobacteriales</taxon>
        <taxon>Corynebacteriaceae</taxon>
        <taxon>Corynebacterium</taxon>
    </lineage>
</organism>
<keyword evidence="1" id="KW-0812">Transmembrane</keyword>